<dbReference type="KEGG" id="fnk:E1750_14380"/>
<evidence type="ECO:0008006" key="3">
    <source>
        <dbReference type="Google" id="ProtNLM"/>
    </source>
</evidence>
<protein>
    <recommendedName>
        <fullName evidence="3">Adenylosuccinate lyase</fullName>
    </recommendedName>
</protein>
<keyword evidence="2" id="KW-1185">Reference proteome</keyword>
<organism evidence="1 2">
    <name type="scientific">Flavobacterium nackdongense</name>
    <dbReference type="NCBI Taxonomy" id="2547394"/>
    <lineage>
        <taxon>Bacteria</taxon>
        <taxon>Pseudomonadati</taxon>
        <taxon>Bacteroidota</taxon>
        <taxon>Flavobacteriia</taxon>
        <taxon>Flavobacteriales</taxon>
        <taxon>Flavobacteriaceae</taxon>
        <taxon>Flavobacterium</taxon>
    </lineage>
</organism>
<evidence type="ECO:0000313" key="1">
    <source>
        <dbReference type="EMBL" id="QBN20662.1"/>
    </source>
</evidence>
<name>A0A4V1AH85_9FLAO</name>
<proteinExistence type="predicted"/>
<dbReference type="Proteomes" id="UP000291124">
    <property type="component" value="Chromosome"/>
</dbReference>
<sequence length="184" mass="21619">MEVEFEKKLNSVTGHRANRQQLANEVLENKEIFLVLTQYCFQFSNKSVPKAFWILELLCYQKLEWLVPHLDLFCSKIKNLTQDSAIRPAAKIVLLLTISHFKKKEILLTENQLQQITETCFDWLLTDTKVASKCYAIRSLYLIGHHFDWIHPELKIILEKEYTSHSAAFQAVGREILRKINKQK</sequence>
<gene>
    <name evidence="1" type="ORF">E1750_14380</name>
</gene>
<dbReference type="OrthoDB" id="979487at2"/>
<accession>A0A4V1AH85</accession>
<reference evidence="2" key="1">
    <citation type="submission" date="2019-03" db="EMBL/GenBank/DDBJ databases">
        <title>Flavobacterium sp.</title>
        <authorList>
            <person name="Kim H."/>
        </authorList>
    </citation>
    <scope>NUCLEOTIDE SEQUENCE [LARGE SCALE GENOMIC DNA]</scope>
    <source>
        <strain evidence="2">GS13</strain>
    </source>
</reference>
<dbReference type="AlphaFoldDB" id="A0A4V1AH85"/>
<evidence type="ECO:0000313" key="2">
    <source>
        <dbReference type="Proteomes" id="UP000291124"/>
    </source>
</evidence>
<dbReference type="EMBL" id="CP037933">
    <property type="protein sequence ID" value="QBN20662.1"/>
    <property type="molecule type" value="Genomic_DNA"/>
</dbReference>